<proteinExistence type="predicted"/>
<evidence type="ECO:0000313" key="1">
    <source>
        <dbReference type="EMBL" id="ORY97342.1"/>
    </source>
</evidence>
<name>A0A1X2HEL7_SYNRA</name>
<comment type="caution">
    <text evidence="1">The sequence shown here is derived from an EMBL/GenBank/DDBJ whole genome shotgun (WGS) entry which is preliminary data.</text>
</comment>
<gene>
    <name evidence="1" type="ORF">BCR43DRAFT_545501</name>
</gene>
<sequence length="218" mass="24717">MCPEDSEDCLVWTDQWDDTRLTPIEEDDENDERTTNSVVPHEACYTWSSEEPYQTWCVSLEEEEIAEGCYTIFSEADKFSTTSEVIMLDLRQAISSYSAPQDGVEPLYDVNHGYVEYIWPKDVDQLDSFSSTAFDVIYHVTTDDTSGMSVSEAHTSPQDFLLNISPPSSAGDFVFEEADDEEDDDWEVEDHALDVSISFTSSTHQTFFVPQHVDIATP</sequence>
<keyword evidence="2" id="KW-1185">Reference proteome</keyword>
<dbReference type="AlphaFoldDB" id="A0A1X2HEL7"/>
<protein>
    <submittedName>
        <fullName evidence="1">Uncharacterized protein</fullName>
    </submittedName>
</protein>
<organism evidence="1 2">
    <name type="scientific">Syncephalastrum racemosum</name>
    <name type="common">Filamentous fungus</name>
    <dbReference type="NCBI Taxonomy" id="13706"/>
    <lineage>
        <taxon>Eukaryota</taxon>
        <taxon>Fungi</taxon>
        <taxon>Fungi incertae sedis</taxon>
        <taxon>Mucoromycota</taxon>
        <taxon>Mucoromycotina</taxon>
        <taxon>Mucoromycetes</taxon>
        <taxon>Mucorales</taxon>
        <taxon>Syncephalastraceae</taxon>
        <taxon>Syncephalastrum</taxon>
    </lineage>
</organism>
<dbReference type="Proteomes" id="UP000242180">
    <property type="component" value="Unassembled WGS sequence"/>
</dbReference>
<evidence type="ECO:0000313" key="2">
    <source>
        <dbReference type="Proteomes" id="UP000242180"/>
    </source>
</evidence>
<accession>A0A1X2HEL7</accession>
<reference evidence="1 2" key="1">
    <citation type="submission" date="2016-07" db="EMBL/GenBank/DDBJ databases">
        <title>Pervasive Adenine N6-methylation of Active Genes in Fungi.</title>
        <authorList>
            <consortium name="DOE Joint Genome Institute"/>
            <person name="Mondo S.J."/>
            <person name="Dannebaum R.O."/>
            <person name="Kuo R.C."/>
            <person name="Labutti K."/>
            <person name="Haridas S."/>
            <person name="Kuo A."/>
            <person name="Salamov A."/>
            <person name="Ahrendt S.R."/>
            <person name="Lipzen A."/>
            <person name="Sullivan W."/>
            <person name="Andreopoulos W.B."/>
            <person name="Clum A."/>
            <person name="Lindquist E."/>
            <person name="Daum C."/>
            <person name="Ramamoorthy G.K."/>
            <person name="Gryganskyi A."/>
            <person name="Culley D."/>
            <person name="Magnuson J.K."/>
            <person name="James T.Y."/>
            <person name="O'Malley M.A."/>
            <person name="Stajich J.E."/>
            <person name="Spatafora J.W."/>
            <person name="Visel A."/>
            <person name="Grigoriev I.V."/>
        </authorList>
    </citation>
    <scope>NUCLEOTIDE SEQUENCE [LARGE SCALE GENOMIC DNA]</scope>
    <source>
        <strain evidence="1 2">NRRL 2496</strain>
    </source>
</reference>
<dbReference type="EMBL" id="MCGN01000004">
    <property type="protein sequence ID" value="ORY97342.1"/>
    <property type="molecule type" value="Genomic_DNA"/>
</dbReference>
<dbReference type="InParanoid" id="A0A1X2HEL7"/>